<dbReference type="PANTHER" id="PTHR42847:SF4">
    <property type="entry name" value="ALKANESULFONATE MONOOXYGENASE-RELATED"/>
    <property type="match status" value="1"/>
</dbReference>
<dbReference type="InterPro" id="IPR011251">
    <property type="entry name" value="Luciferase-like_dom"/>
</dbReference>
<evidence type="ECO:0000256" key="1">
    <source>
        <dbReference type="ARBA" id="ARBA00022630"/>
    </source>
</evidence>
<keyword evidence="2" id="KW-0288">FMN</keyword>
<accession>A0ABZ1HZ48</accession>
<dbReference type="RefSeq" id="WP_326566470.1">
    <property type="nucleotide sequence ID" value="NZ_CP142149.1"/>
</dbReference>
<dbReference type="EMBL" id="CP142149">
    <property type="protein sequence ID" value="WSE27457.1"/>
    <property type="molecule type" value="Genomic_DNA"/>
</dbReference>
<keyword evidence="3" id="KW-0560">Oxidoreductase</keyword>
<organism evidence="6 7">
    <name type="scientific">Amycolatopsis rhabdoformis</name>
    <dbReference type="NCBI Taxonomy" id="1448059"/>
    <lineage>
        <taxon>Bacteria</taxon>
        <taxon>Bacillati</taxon>
        <taxon>Actinomycetota</taxon>
        <taxon>Actinomycetes</taxon>
        <taxon>Pseudonocardiales</taxon>
        <taxon>Pseudonocardiaceae</taxon>
        <taxon>Amycolatopsis</taxon>
    </lineage>
</organism>
<evidence type="ECO:0000256" key="4">
    <source>
        <dbReference type="ARBA" id="ARBA00023033"/>
    </source>
</evidence>
<dbReference type="SUPFAM" id="SSF51679">
    <property type="entry name" value="Bacterial luciferase-like"/>
    <property type="match status" value="1"/>
</dbReference>
<proteinExistence type="predicted"/>
<protein>
    <submittedName>
        <fullName evidence="6">LLM class flavin-dependent oxidoreductase</fullName>
    </submittedName>
</protein>
<evidence type="ECO:0000256" key="3">
    <source>
        <dbReference type="ARBA" id="ARBA00023002"/>
    </source>
</evidence>
<dbReference type="PANTHER" id="PTHR42847">
    <property type="entry name" value="ALKANESULFONATE MONOOXYGENASE"/>
    <property type="match status" value="1"/>
</dbReference>
<dbReference type="Gene3D" id="3.20.20.30">
    <property type="entry name" value="Luciferase-like domain"/>
    <property type="match status" value="2"/>
</dbReference>
<dbReference type="Proteomes" id="UP001330812">
    <property type="component" value="Chromosome"/>
</dbReference>
<dbReference type="InterPro" id="IPR036661">
    <property type="entry name" value="Luciferase-like_sf"/>
</dbReference>
<keyword evidence="1" id="KW-0285">Flavoprotein</keyword>
<gene>
    <name evidence="6" type="ORF">VSH64_31955</name>
</gene>
<keyword evidence="7" id="KW-1185">Reference proteome</keyword>
<evidence type="ECO:0000313" key="6">
    <source>
        <dbReference type="EMBL" id="WSE27457.1"/>
    </source>
</evidence>
<evidence type="ECO:0000256" key="2">
    <source>
        <dbReference type="ARBA" id="ARBA00022643"/>
    </source>
</evidence>
<dbReference type="Pfam" id="PF00296">
    <property type="entry name" value="Bac_luciferase"/>
    <property type="match status" value="1"/>
</dbReference>
<dbReference type="InterPro" id="IPR050172">
    <property type="entry name" value="SsuD_RutA_monooxygenase"/>
</dbReference>
<feature type="domain" description="Luciferase-like" evidence="5">
    <location>
        <begin position="13"/>
        <end position="134"/>
    </location>
</feature>
<name>A0ABZ1HZ48_9PSEU</name>
<reference evidence="6 7" key="1">
    <citation type="journal article" date="2015" name="Int. J. Syst. Evol. Microbiol.">
        <title>Amycolatopsis rhabdoformis sp. nov., an actinomycete isolated from a tropical forest soil.</title>
        <authorList>
            <person name="Souza W.R."/>
            <person name="Silva R.E."/>
            <person name="Goodfellow M."/>
            <person name="Busarakam K."/>
            <person name="Figueiro F.S."/>
            <person name="Ferreira D."/>
            <person name="Rodrigues-Filho E."/>
            <person name="Moraes L.A.B."/>
            <person name="Zucchi T.D."/>
        </authorList>
    </citation>
    <scope>NUCLEOTIDE SEQUENCE [LARGE SCALE GENOMIC DNA]</scope>
    <source>
        <strain evidence="6 7">NCIMB 14900</strain>
    </source>
</reference>
<evidence type="ECO:0000259" key="5">
    <source>
        <dbReference type="Pfam" id="PF00296"/>
    </source>
</evidence>
<evidence type="ECO:0000313" key="7">
    <source>
        <dbReference type="Proteomes" id="UP001330812"/>
    </source>
</evidence>
<keyword evidence="4" id="KW-0503">Monooxygenase</keyword>
<sequence length="273" mass="28938">MTTKPFRFGIVAGYAPDLKAWTAQARRIEELGLDTLLATDPVGEADPLTLVPAAAAVTSRLTVGTFVLADPFRDAAQLGWQVSTLHRVTGGRFELGLGVGRPGAAGFASRLGREFAKPGERIARLADTIAFLKETPERPRLLLAGGGPKMLALAAREADVVTLSWEPRTTESAADSIVESFREMAGSRFPDIELSVNLIAVGNAPAPQIAKYTGVDVPELAASGAVTVLPENPAAAQETLLRWRERWGISYVTVNSGYAEPFAEIARSLTAGG</sequence>